<dbReference type="Proteomes" id="UP000887565">
    <property type="component" value="Unplaced"/>
</dbReference>
<keyword evidence="5 8" id="KW-0175">Coiled coil</keyword>
<keyword evidence="10" id="KW-1185">Reference proteome</keyword>
<organism evidence="10 11">
    <name type="scientific">Romanomermis culicivorax</name>
    <name type="common">Nematode worm</name>
    <dbReference type="NCBI Taxonomy" id="13658"/>
    <lineage>
        <taxon>Eukaryota</taxon>
        <taxon>Metazoa</taxon>
        <taxon>Ecdysozoa</taxon>
        <taxon>Nematoda</taxon>
        <taxon>Enoplea</taxon>
        <taxon>Dorylaimia</taxon>
        <taxon>Mermithida</taxon>
        <taxon>Mermithoidea</taxon>
        <taxon>Mermithidae</taxon>
        <taxon>Romanomermis</taxon>
    </lineage>
</organism>
<evidence type="ECO:0000313" key="10">
    <source>
        <dbReference type="Proteomes" id="UP000887565"/>
    </source>
</evidence>
<dbReference type="OMA" id="QMEGTTA"/>
<evidence type="ECO:0000256" key="1">
    <source>
        <dbReference type="ARBA" id="ARBA00004496"/>
    </source>
</evidence>
<dbReference type="PANTHER" id="PTHR21635">
    <property type="entry name" value="LEUCINE ZIPPER TRANSCRIPTION FACTOR LIKE"/>
    <property type="match status" value="1"/>
</dbReference>
<protein>
    <recommendedName>
        <fullName evidence="3">Leucine zipper transcription factor-like protein 1</fullName>
    </recommendedName>
</protein>
<evidence type="ECO:0000256" key="3">
    <source>
        <dbReference type="ARBA" id="ARBA00018920"/>
    </source>
</evidence>
<comment type="similarity">
    <text evidence="2">Belongs to the LZTFL1 family.</text>
</comment>
<dbReference type="AlphaFoldDB" id="A0A915HPU5"/>
<evidence type="ECO:0000256" key="5">
    <source>
        <dbReference type="ARBA" id="ARBA00023054"/>
    </source>
</evidence>
<evidence type="ECO:0000256" key="4">
    <source>
        <dbReference type="ARBA" id="ARBA00022490"/>
    </source>
</evidence>
<evidence type="ECO:0000256" key="8">
    <source>
        <dbReference type="SAM" id="Coils"/>
    </source>
</evidence>
<dbReference type="Pfam" id="PF15294">
    <property type="entry name" value="Leu_zip"/>
    <property type="match status" value="1"/>
</dbReference>
<comment type="subcellular location">
    <subcellularLocation>
        <location evidence="1">Cytoplasm</location>
    </subcellularLocation>
</comment>
<name>A0A915HPU5_ROMCU</name>
<feature type="compositionally biased region" description="Basic and acidic residues" evidence="9">
    <location>
        <begin position="325"/>
        <end position="334"/>
    </location>
</feature>
<evidence type="ECO:0000256" key="9">
    <source>
        <dbReference type="SAM" id="MobiDB-lite"/>
    </source>
</evidence>
<feature type="region of interest" description="Disordered" evidence="9">
    <location>
        <begin position="310"/>
        <end position="334"/>
    </location>
</feature>
<dbReference type="GO" id="GO:0005737">
    <property type="term" value="C:cytoplasm"/>
    <property type="evidence" value="ECO:0007669"/>
    <property type="project" value="UniProtKB-SubCell"/>
</dbReference>
<evidence type="ECO:0000256" key="7">
    <source>
        <dbReference type="ARBA" id="ARBA00026004"/>
    </source>
</evidence>
<evidence type="ECO:0000256" key="2">
    <source>
        <dbReference type="ARBA" id="ARBA00008868"/>
    </source>
</evidence>
<sequence length="334" mass="38608">MEGSKIDEAASSTYLGLNEHHEKDVVLRYMRFMRYQRSLRVRTVEGSFEDFVKLKKLINDKTGDLYDEEDASFSKANVEEIVEELKEIAKNEMETELLNAAHTNVLLLRQMCEQAERWHLKLTVNISELENKDLLNAVEKYESDQFDFSGKKNQRPQINVTNFKRLTPIDVQGEPADLLRAEIERLKMDNQHLKSAVQKAEFQVITMAKEKERLLAEKSSVVPTVVLEESKPKIDPKLLSDNEKLSQNLQHTRKDKEKLEGDLIDTNKKLLKIKAQLEMAEKELEKKFSQTQAYANMKRMLTQKNQQIKTLRHQIGDSGNVVDDPSGKETSDDD</sequence>
<dbReference type="PANTHER" id="PTHR21635:SF0">
    <property type="entry name" value="LEUCINE ZIPPER TRANSCRIPTION FACTOR-LIKE PROTEIN 1"/>
    <property type="match status" value="1"/>
</dbReference>
<comment type="subunit">
    <text evidence="7">Self-associates. Interacts with BBS9; the interaction mediates the association of LZTL1 with the BBsome complex and regulates BBSome ciliary trafficking.</text>
</comment>
<dbReference type="InterPro" id="IPR026157">
    <property type="entry name" value="LZTFL1"/>
</dbReference>
<dbReference type="GO" id="GO:1903565">
    <property type="term" value="P:negative regulation of protein localization to cilium"/>
    <property type="evidence" value="ECO:0007669"/>
    <property type="project" value="TreeGrafter"/>
</dbReference>
<proteinExistence type="inferred from homology"/>
<evidence type="ECO:0000256" key="6">
    <source>
        <dbReference type="ARBA" id="ARBA00024898"/>
    </source>
</evidence>
<feature type="coiled-coil region" evidence="8">
    <location>
        <begin position="176"/>
        <end position="203"/>
    </location>
</feature>
<reference evidence="11" key="1">
    <citation type="submission" date="2022-11" db="UniProtKB">
        <authorList>
            <consortium name="WormBaseParasite"/>
        </authorList>
    </citation>
    <scope>IDENTIFICATION</scope>
</reference>
<accession>A0A915HPU5</accession>
<dbReference type="WBParaSite" id="nRc.2.0.1.t03485-RA">
    <property type="protein sequence ID" value="nRc.2.0.1.t03485-RA"/>
    <property type="gene ID" value="nRc.2.0.1.g03485"/>
</dbReference>
<keyword evidence="4" id="KW-0963">Cytoplasm</keyword>
<evidence type="ECO:0000313" key="11">
    <source>
        <dbReference type="WBParaSite" id="nRc.2.0.1.t03485-RA"/>
    </source>
</evidence>
<comment type="function">
    <text evidence="6">Regulates ciliary localization of the BBSome complex. Together with the BBSome complex, controls SMO ciliary trafficking and contributes to the sonic hedgehog (SHH) pathway regulation. May play a role in neurite outgrowth. May have tumor suppressor function.</text>
</comment>